<evidence type="ECO:0000256" key="2">
    <source>
        <dbReference type="ARBA" id="ARBA00022980"/>
    </source>
</evidence>
<comment type="similarity">
    <text evidence="1 4">Belongs to the bacterial ribosomal protein bL19 family.</text>
</comment>
<dbReference type="GO" id="GO:0003735">
    <property type="term" value="F:structural constituent of ribosome"/>
    <property type="evidence" value="ECO:0007669"/>
    <property type="project" value="InterPro"/>
</dbReference>
<reference evidence="5 6" key="1">
    <citation type="journal article" date="2016" name="Nat. Commun.">
        <title>Thousands of microbial genomes shed light on interconnected biogeochemical processes in an aquifer system.</title>
        <authorList>
            <person name="Anantharaman K."/>
            <person name="Brown C.T."/>
            <person name="Hug L.A."/>
            <person name="Sharon I."/>
            <person name="Castelle C.J."/>
            <person name="Probst A.J."/>
            <person name="Thomas B.C."/>
            <person name="Singh A."/>
            <person name="Wilkins M.J."/>
            <person name="Karaoz U."/>
            <person name="Brodie E.L."/>
            <person name="Williams K.H."/>
            <person name="Hubbard S.S."/>
            <person name="Banfield J.F."/>
        </authorList>
    </citation>
    <scope>NUCLEOTIDE SEQUENCE [LARGE SCALE GENOMIC DNA]</scope>
</reference>
<evidence type="ECO:0000256" key="3">
    <source>
        <dbReference type="ARBA" id="ARBA00023274"/>
    </source>
</evidence>
<dbReference type="PANTHER" id="PTHR15680:SF9">
    <property type="entry name" value="LARGE RIBOSOMAL SUBUNIT PROTEIN BL19M"/>
    <property type="match status" value="1"/>
</dbReference>
<dbReference type="Pfam" id="PF01245">
    <property type="entry name" value="Ribosomal_L19"/>
    <property type="match status" value="1"/>
</dbReference>
<protein>
    <recommendedName>
        <fullName evidence="4">50S ribosomal protein L19</fullName>
    </recommendedName>
</protein>
<accession>A0A1F6AQ86</accession>
<dbReference type="SUPFAM" id="SSF50104">
    <property type="entry name" value="Translation proteins SH3-like domain"/>
    <property type="match status" value="1"/>
</dbReference>
<evidence type="ECO:0000313" key="5">
    <source>
        <dbReference type="EMBL" id="OGG26845.1"/>
    </source>
</evidence>
<organism evidence="5 6">
    <name type="scientific">Candidatus Gottesmanbacteria bacterium RIFCSPLOWO2_01_FULL_39_12b</name>
    <dbReference type="NCBI Taxonomy" id="1798388"/>
    <lineage>
        <taxon>Bacteria</taxon>
        <taxon>Candidatus Gottesmaniibacteriota</taxon>
    </lineage>
</organism>
<dbReference type="InterPro" id="IPR001857">
    <property type="entry name" value="Ribosomal_bL19"/>
</dbReference>
<dbReference type="NCBIfam" id="TIGR01024">
    <property type="entry name" value="rplS_bact"/>
    <property type="match status" value="1"/>
</dbReference>
<gene>
    <name evidence="5" type="ORF">A2960_01625</name>
</gene>
<evidence type="ECO:0000313" key="6">
    <source>
        <dbReference type="Proteomes" id="UP000176609"/>
    </source>
</evidence>
<dbReference type="GO" id="GO:0006412">
    <property type="term" value="P:translation"/>
    <property type="evidence" value="ECO:0007669"/>
    <property type="project" value="InterPro"/>
</dbReference>
<sequence>MANEATINETTFHVGDTIGVHYKLIEKEKVAGKAKREVKEEVRERIQIFEGIVIAMRGEGDNKSFTVRRIATGGIGVERIFPLFSPWIKKITVKKQGNVRRAKLYYLRNREGKEAEKLKEKVKTPVAKNAGKK</sequence>
<evidence type="ECO:0000256" key="4">
    <source>
        <dbReference type="RuleBase" id="RU000559"/>
    </source>
</evidence>
<dbReference type="EMBL" id="MFJR01000007">
    <property type="protein sequence ID" value="OGG26845.1"/>
    <property type="molecule type" value="Genomic_DNA"/>
</dbReference>
<dbReference type="PIRSF" id="PIRSF002191">
    <property type="entry name" value="Ribosomal_L19"/>
    <property type="match status" value="1"/>
</dbReference>
<keyword evidence="3 4" id="KW-0687">Ribonucleoprotein</keyword>
<dbReference type="Proteomes" id="UP000176609">
    <property type="component" value="Unassembled WGS sequence"/>
</dbReference>
<comment type="function">
    <text evidence="4">This protein is located at the 30S-50S ribosomal subunit interface and may play a role in the structure and function of the aminoacyl-tRNA binding site.</text>
</comment>
<dbReference type="InterPro" id="IPR008991">
    <property type="entry name" value="Translation_prot_SH3-like_sf"/>
</dbReference>
<dbReference type="InterPro" id="IPR038657">
    <property type="entry name" value="Ribosomal_bL19_sf"/>
</dbReference>
<dbReference type="AlphaFoldDB" id="A0A1F6AQ86"/>
<comment type="caution">
    <text evidence="5">The sequence shown here is derived from an EMBL/GenBank/DDBJ whole genome shotgun (WGS) entry which is preliminary data.</text>
</comment>
<dbReference type="PRINTS" id="PR00061">
    <property type="entry name" value="RIBOSOMALL19"/>
</dbReference>
<name>A0A1F6AQ86_9BACT</name>
<dbReference type="Gene3D" id="2.30.30.790">
    <property type="match status" value="1"/>
</dbReference>
<keyword evidence="2 5" id="KW-0689">Ribosomal protein</keyword>
<dbReference type="GO" id="GO:0022625">
    <property type="term" value="C:cytosolic large ribosomal subunit"/>
    <property type="evidence" value="ECO:0007669"/>
    <property type="project" value="TreeGrafter"/>
</dbReference>
<proteinExistence type="inferred from homology"/>
<dbReference type="PANTHER" id="PTHR15680">
    <property type="entry name" value="RIBOSOMAL PROTEIN L19"/>
    <property type="match status" value="1"/>
</dbReference>
<evidence type="ECO:0000256" key="1">
    <source>
        <dbReference type="ARBA" id="ARBA00005781"/>
    </source>
</evidence>